<dbReference type="GO" id="GO:0055085">
    <property type="term" value="P:transmembrane transport"/>
    <property type="evidence" value="ECO:0007669"/>
    <property type="project" value="TreeGrafter"/>
</dbReference>
<dbReference type="PANTHER" id="PTHR36920:SF1">
    <property type="entry name" value="OUTER MEMBRANE PROTEIN W"/>
    <property type="match status" value="1"/>
</dbReference>
<protein>
    <submittedName>
        <fullName evidence="4">OmpW family protein</fullName>
    </submittedName>
</protein>
<reference evidence="4" key="1">
    <citation type="submission" date="2024-01" db="EMBL/GenBank/DDBJ databases">
        <title>Sequencing the genomes of a sandfly, Sergentomyia squamirostris, and its two endosymbionts.</title>
        <authorList>
            <person name="Itokawa K."/>
            <person name="Sanjoba C."/>
        </authorList>
    </citation>
    <scope>NUCLEOTIDE SEQUENCE</scope>
    <source>
        <strain evidence="4">RiSSQ</strain>
    </source>
</reference>
<dbReference type="InterPro" id="IPR011250">
    <property type="entry name" value="OMP/PagP_B-barrel"/>
</dbReference>
<comment type="similarity">
    <text evidence="1">Belongs to the OmpW/AlkL family.</text>
</comment>
<dbReference type="Gene3D" id="2.40.160.20">
    <property type="match status" value="1"/>
</dbReference>
<keyword evidence="3" id="KW-0732">Signal</keyword>
<dbReference type="Pfam" id="PF03922">
    <property type="entry name" value="OmpW"/>
    <property type="match status" value="1"/>
</dbReference>
<evidence type="ECO:0000256" key="2">
    <source>
        <dbReference type="ARBA" id="ARBA00022452"/>
    </source>
</evidence>
<organism evidence="4">
    <name type="scientific">Candidatus Tisiphia endosymbiont of Sergentomyia squamirostris</name>
    <dbReference type="NCBI Taxonomy" id="3113639"/>
    <lineage>
        <taxon>Bacteria</taxon>
        <taxon>Pseudomonadati</taxon>
        <taxon>Pseudomonadota</taxon>
        <taxon>Alphaproteobacteria</taxon>
        <taxon>Rickettsiales</taxon>
        <taxon>Rickettsiaceae</taxon>
        <taxon>Rickettsieae</taxon>
        <taxon>Candidatus Tisiphia</taxon>
    </lineage>
</organism>
<dbReference type="SUPFAM" id="SSF56925">
    <property type="entry name" value="OMPA-like"/>
    <property type="match status" value="1"/>
</dbReference>
<feature type="signal peptide" evidence="3">
    <location>
        <begin position="1"/>
        <end position="23"/>
    </location>
</feature>
<accession>A0AAT9GA73</accession>
<gene>
    <name evidence="4" type="ORF">DMENIID0002_13630</name>
</gene>
<evidence type="ECO:0000256" key="1">
    <source>
        <dbReference type="ARBA" id="ARBA00009330"/>
    </source>
</evidence>
<keyword evidence="2" id="KW-1134">Transmembrane beta strand</keyword>
<name>A0AAT9GA73_9RICK</name>
<dbReference type="EMBL" id="AP029170">
    <property type="protein sequence ID" value="BFD46717.1"/>
    <property type="molecule type" value="Genomic_DNA"/>
</dbReference>
<keyword evidence="2" id="KW-0472">Membrane</keyword>
<evidence type="ECO:0000313" key="4">
    <source>
        <dbReference type="EMBL" id="BFD46717.1"/>
    </source>
</evidence>
<keyword evidence="2" id="KW-0812">Transmembrane</keyword>
<feature type="chain" id="PRO_5043658552" evidence="3">
    <location>
        <begin position="24"/>
        <end position="238"/>
    </location>
</feature>
<dbReference type="AlphaFoldDB" id="A0AAT9GA73"/>
<dbReference type="GO" id="GO:0019867">
    <property type="term" value="C:outer membrane"/>
    <property type="evidence" value="ECO:0007669"/>
    <property type="project" value="InterPro"/>
</dbReference>
<proteinExistence type="inferred from homology"/>
<dbReference type="InterPro" id="IPR005618">
    <property type="entry name" value="OMPW"/>
</dbReference>
<sequence length="238" mass="25953">MIKVTKKFGILLLVSCVSISSFANSDLTNNDYDADYYENEGNLVFKIRGGGIKSSAKQKGFPKATAASPVSIGNFVENGYGFDASTSIFFASNVAAELSLGFNVLRTKNNSLKNVVYNYGGNPADVGKRKDIYMIPMTVTGQYHIAPFGAIRPYVGVGYHGAYMFGKSKGCTVKNGHGAVLQIGVDLYAKDDTLINLDVRQYFLKTKVDYKNSLVKQPISSKVRFNPLMIAVGIGFRF</sequence>
<dbReference type="PANTHER" id="PTHR36920">
    <property type="match status" value="1"/>
</dbReference>
<evidence type="ECO:0000256" key="3">
    <source>
        <dbReference type="SAM" id="SignalP"/>
    </source>
</evidence>